<proteinExistence type="predicted"/>
<evidence type="ECO:0000313" key="2">
    <source>
        <dbReference type="EMBL" id="ABA95625.1"/>
    </source>
</evidence>
<feature type="transmembrane region" description="Helical" evidence="1">
    <location>
        <begin position="106"/>
        <end position="128"/>
    </location>
</feature>
<reference evidence="2" key="3">
    <citation type="submission" date="2006-01" db="EMBL/GenBank/DDBJ databases">
        <authorList>
            <person name="Buell R."/>
        </authorList>
    </citation>
    <scope>NUCLEOTIDE SEQUENCE</scope>
</reference>
<sequence>MAARSYLLGGHLKLHSGGSMKLPRHVWVSPIFRGRFFFLPVSGGTTGPALGGCLLAVRSALPPREGYGGRVRPGLFPFGSAGWLLPKPPHGPLAVAPSGGGVLLPLSPAAACAVIVAVARAIVATMITGRVDRLHDRKDTVVISVAAKREDPIGGKRRLNAVVVQHSLDHQTKVVLVPVPVGARERPHGIVESGVRPCAPKSLLERWR</sequence>
<dbReference type="AlphaFoldDB" id="Q2QYT5"/>
<keyword evidence="1" id="KW-0472">Membrane</keyword>
<feature type="transmembrane region" description="Helical" evidence="1">
    <location>
        <begin position="36"/>
        <end position="57"/>
    </location>
</feature>
<name>Q2QYT5_ORYSJ</name>
<gene>
    <name evidence="2" type="ordered locus">LOC_Os12g01610</name>
</gene>
<reference evidence="2" key="2">
    <citation type="submission" date="2005-04" db="EMBL/GenBank/DDBJ databases">
        <authorList>
            <person name="Buell C.R."/>
            <person name="Wing R.A."/>
            <person name="McCombie W.A."/>
            <person name="Ouyang S."/>
        </authorList>
    </citation>
    <scope>NUCLEOTIDE SEQUENCE</scope>
</reference>
<accession>Q2QYT5</accession>
<dbReference type="EMBL" id="DP000011">
    <property type="protein sequence ID" value="ABA95625.1"/>
    <property type="molecule type" value="Genomic_DNA"/>
</dbReference>
<reference evidence="2" key="1">
    <citation type="journal article" date="2005" name="BMC Biol.">
        <title>The sequence of rice chromosomes 11 and 12, rich in disease resistance genes and recent gene duplications.</title>
        <authorList>
            <consortium name="The rice chromosomes 11 and 12 sequencing consortia"/>
        </authorList>
    </citation>
    <scope>NUCLEOTIDE SEQUENCE [LARGE SCALE GENOMIC DNA]</scope>
</reference>
<organism evidence="2">
    <name type="scientific">Oryza sativa subsp. japonica</name>
    <name type="common">Rice</name>
    <dbReference type="NCBI Taxonomy" id="39947"/>
    <lineage>
        <taxon>Eukaryota</taxon>
        <taxon>Viridiplantae</taxon>
        <taxon>Streptophyta</taxon>
        <taxon>Embryophyta</taxon>
        <taxon>Tracheophyta</taxon>
        <taxon>Spermatophyta</taxon>
        <taxon>Magnoliopsida</taxon>
        <taxon>Liliopsida</taxon>
        <taxon>Poales</taxon>
        <taxon>Poaceae</taxon>
        <taxon>BOP clade</taxon>
        <taxon>Oryzoideae</taxon>
        <taxon>Oryzeae</taxon>
        <taxon>Oryzinae</taxon>
        <taxon>Oryza</taxon>
        <taxon>Oryza sativa</taxon>
    </lineage>
</organism>
<keyword evidence="1" id="KW-1133">Transmembrane helix</keyword>
<evidence type="ECO:0000256" key="1">
    <source>
        <dbReference type="SAM" id="Phobius"/>
    </source>
</evidence>
<keyword evidence="1" id="KW-0812">Transmembrane</keyword>
<protein>
    <submittedName>
        <fullName evidence="2">Retrotransposon protein, putative, unclassified</fullName>
    </submittedName>
</protein>